<dbReference type="VEuPathDB" id="PiroplasmaDB:BBOV_III005510"/>
<keyword evidence="2" id="KW-1185">Reference proteome</keyword>
<comment type="caution">
    <text evidence="1">The sequence shown here is derived from an EMBL/GenBank/DDBJ whole genome shotgun (WGS) entry which is preliminary data.</text>
</comment>
<dbReference type="EMBL" id="AAXT01000001">
    <property type="protein sequence ID" value="EDO08114.1"/>
    <property type="molecule type" value="Genomic_DNA"/>
</dbReference>
<protein>
    <submittedName>
        <fullName evidence="1">Uncharacterized protein</fullName>
    </submittedName>
</protein>
<dbReference type="eggNOG" id="ENOG502QXEC">
    <property type="taxonomic scope" value="Eukaryota"/>
</dbReference>
<dbReference type="AlphaFoldDB" id="A7ANI0"/>
<dbReference type="InParanoid" id="A7ANI0"/>
<dbReference type="Proteomes" id="UP000002173">
    <property type="component" value="Chromosome 3"/>
</dbReference>
<dbReference type="KEGG" id="bbo:BBOV_III005510"/>
<reference evidence="1 2" key="1">
    <citation type="journal article" date="2007" name="PLoS Pathog.">
        <title>Genome sequence of Babesia bovis and comparative analysis of apicomplexan hemoprotozoa.</title>
        <authorList>
            <person name="Brayton K.A."/>
            <person name="Lau A.O.T."/>
            <person name="Herndon D.R."/>
            <person name="Hannick L."/>
            <person name="Kappmeyer L.S."/>
            <person name="Berens S.J."/>
            <person name="Bidwell S.L."/>
            <person name="Brown W.C."/>
            <person name="Crabtree J."/>
            <person name="Fadrosh D."/>
            <person name="Feldblum T."/>
            <person name="Forberger H.A."/>
            <person name="Haas B.J."/>
            <person name="Howell J.M."/>
            <person name="Khouri H."/>
            <person name="Koo H."/>
            <person name="Mann D.J."/>
            <person name="Norimine J."/>
            <person name="Paulsen I.T."/>
            <person name="Radune D."/>
            <person name="Ren Q."/>
            <person name="Smith R.K. Jr."/>
            <person name="Suarez C.E."/>
            <person name="White O."/>
            <person name="Wortman J.R."/>
            <person name="Knowles D.P. Jr."/>
            <person name="McElwain T.F."/>
            <person name="Nene V.M."/>
        </authorList>
    </citation>
    <scope>NUCLEOTIDE SEQUENCE [LARGE SCALE GENOMIC DNA]</scope>
    <source>
        <strain evidence="1">T2Bo</strain>
    </source>
</reference>
<organism evidence="1 2">
    <name type="scientific">Babesia bovis</name>
    <dbReference type="NCBI Taxonomy" id="5865"/>
    <lineage>
        <taxon>Eukaryota</taxon>
        <taxon>Sar</taxon>
        <taxon>Alveolata</taxon>
        <taxon>Apicomplexa</taxon>
        <taxon>Aconoidasida</taxon>
        <taxon>Piroplasmida</taxon>
        <taxon>Babesiidae</taxon>
        <taxon>Babesia</taxon>
    </lineage>
</organism>
<accession>A7ANI0</accession>
<gene>
    <name evidence="1" type="ORF">BBOV_III005510</name>
</gene>
<name>A7ANI0_BABBO</name>
<sequence>MPTGNFASAILRKKGRLQTDAETQKFFETIGVTKDASLPHIINSYHNAIQTMSTERQKQLQETFEEFLRKDFVEAFEHMESYMQHGPAAWEEYWNPYKDEFGNPIEHSEERAMLKEHLIDEFTPPGINISEFREYWKANNTRFSAMMRNVDISARLRLTSNFFGRLPRACIFMLPVMGLGLFPQYSSLSLGIQGLLASGFIFKGDRESILAKEKTTETFLPLAEPVAKSKSSRTLVTSAVLTVHSLLGIGISKLLNAYTTLSEYLPYELLRVACINIQFFIAALLWDTSDMTRTAFVEREKKRMSKLSKYLTKLEPDEDE</sequence>
<dbReference type="GeneID" id="5479931"/>
<evidence type="ECO:0000313" key="2">
    <source>
        <dbReference type="Proteomes" id="UP000002173"/>
    </source>
</evidence>
<proteinExistence type="predicted"/>
<evidence type="ECO:0000313" key="1">
    <source>
        <dbReference type="EMBL" id="EDO08114.1"/>
    </source>
</evidence>